<protein>
    <submittedName>
        <fullName evidence="1">Uncharacterized protein</fullName>
    </submittedName>
</protein>
<dbReference type="AlphaFoldDB" id="A0A9P1JW02"/>
<dbReference type="EMBL" id="HE577328">
    <property type="protein sequence ID" value="CCD00814.1"/>
    <property type="molecule type" value="Genomic_DNA"/>
</dbReference>
<organism evidence="1 2">
    <name type="scientific">Azospirillum baldaniorum</name>
    <dbReference type="NCBI Taxonomy" id="1064539"/>
    <lineage>
        <taxon>Bacteria</taxon>
        <taxon>Pseudomonadati</taxon>
        <taxon>Pseudomonadota</taxon>
        <taxon>Alphaproteobacteria</taxon>
        <taxon>Rhodospirillales</taxon>
        <taxon>Azospirillaceae</taxon>
        <taxon>Azospirillum</taxon>
    </lineage>
</organism>
<dbReference type="Proteomes" id="UP000007319">
    <property type="component" value="Plasmid AZOBR_p1"/>
</dbReference>
<dbReference type="KEGG" id="abs:AZOBR_p1130037"/>
<accession>A0A9P1JW02</accession>
<keyword evidence="1" id="KW-0614">Plasmid</keyword>
<reference evidence="1 2" key="1">
    <citation type="journal article" date="2011" name="PLoS Genet.">
        <title>Azospirillum genomes reveal transition of bacteria from aquatic to terrestrial environments.</title>
        <authorList>
            <person name="Wisniewski-Dye F."/>
            <person name="Borziak K."/>
            <person name="Khalsa-Moyers G."/>
            <person name="Alexandre G."/>
            <person name="Sukharnikov L.O."/>
            <person name="Wuichet K."/>
            <person name="Hurst G.B."/>
            <person name="McDonald W.H."/>
            <person name="Robertson J.S."/>
            <person name="Barbe V."/>
            <person name="Calteau A."/>
            <person name="Rouy Z."/>
            <person name="Mangenot S."/>
            <person name="Prigent-Combaret C."/>
            <person name="Normand P."/>
            <person name="Boyer M."/>
            <person name="Siguier P."/>
            <person name="Dessaux Y."/>
            <person name="Elmerich C."/>
            <person name="Condemine G."/>
            <person name="Krishnen G."/>
            <person name="Kennedy I."/>
            <person name="Paterson A.H."/>
            <person name="Gonzalez V."/>
            <person name="Mavingui P."/>
            <person name="Zhulin I.B."/>
        </authorList>
    </citation>
    <scope>NUCLEOTIDE SEQUENCE [LARGE SCALE GENOMIC DNA]</scope>
    <source>
        <strain evidence="1 2">Sp245</strain>
    </source>
</reference>
<name>A0A9P1JW02_9PROT</name>
<proteinExistence type="predicted"/>
<keyword evidence="2" id="KW-1185">Reference proteome</keyword>
<evidence type="ECO:0000313" key="1">
    <source>
        <dbReference type="EMBL" id="CCD00814.1"/>
    </source>
</evidence>
<geneLocation type="plasmid" evidence="1 2">
    <name>AZOBR_p1</name>
</geneLocation>
<gene>
    <name evidence="1" type="ORF">AZOBR_p1130037</name>
</gene>
<sequence>MGCSPICTTLPICGTVRSNEPPHREPE</sequence>
<evidence type="ECO:0000313" key="2">
    <source>
        <dbReference type="Proteomes" id="UP000007319"/>
    </source>
</evidence>